<gene>
    <name evidence="12" type="ORF">TKK_007976</name>
</gene>
<keyword evidence="8" id="KW-0966">Cell projection</keyword>
<evidence type="ECO:0000256" key="7">
    <source>
        <dbReference type="ARBA" id="ARBA00023069"/>
    </source>
</evidence>
<evidence type="ECO:0000256" key="6">
    <source>
        <dbReference type="ARBA" id="ARBA00023054"/>
    </source>
</evidence>
<evidence type="ECO:0000256" key="3">
    <source>
        <dbReference type="ARBA" id="ARBA00007460"/>
    </source>
</evidence>
<evidence type="ECO:0000256" key="5">
    <source>
        <dbReference type="ARBA" id="ARBA00022490"/>
    </source>
</evidence>
<protein>
    <recommendedName>
        <fullName evidence="4">Cilia- and flagella-associated protein 36</fullName>
    </recommendedName>
    <alternativeName>
        <fullName evidence="9">Coiled-coil domain-containing protein 104</fullName>
    </alternativeName>
</protein>
<organism evidence="12 13">
    <name type="scientific">Trichogramma kaykai</name>
    <dbReference type="NCBI Taxonomy" id="54128"/>
    <lineage>
        <taxon>Eukaryota</taxon>
        <taxon>Metazoa</taxon>
        <taxon>Ecdysozoa</taxon>
        <taxon>Arthropoda</taxon>
        <taxon>Hexapoda</taxon>
        <taxon>Insecta</taxon>
        <taxon>Pterygota</taxon>
        <taxon>Neoptera</taxon>
        <taxon>Endopterygota</taxon>
        <taxon>Hymenoptera</taxon>
        <taxon>Apocrita</taxon>
        <taxon>Proctotrupomorpha</taxon>
        <taxon>Chalcidoidea</taxon>
        <taxon>Trichogrammatidae</taxon>
        <taxon>Trichogramma</taxon>
    </lineage>
</organism>
<feature type="compositionally biased region" description="Basic and acidic residues" evidence="10">
    <location>
        <begin position="235"/>
        <end position="249"/>
    </location>
</feature>
<keyword evidence="5" id="KW-0963">Cytoplasm</keyword>
<feature type="region of interest" description="Disordered" evidence="10">
    <location>
        <begin position="442"/>
        <end position="462"/>
    </location>
</feature>
<accession>A0ABD2X1Z7</accession>
<name>A0ABD2X1Z7_9HYME</name>
<feature type="region of interest" description="Disordered" evidence="10">
    <location>
        <begin position="230"/>
        <end position="273"/>
    </location>
</feature>
<dbReference type="PANTHER" id="PTHR21532:SF0">
    <property type="entry name" value="CILIA- AND FLAGELLA-ASSOCIATED PROTEIN 36"/>
    <property type="match status" value="1"/>
</dbReference>
<feature type="compositionally biased region" description="Polar residues" evidence="10">
    <location>
        <begin position="1"/>
        <end position="18"/>
    </location>
</feature>
<evidence type="ECO:0000256" key="8">
    <source>
        <dbReference type="ARBA" id="ARBA00023273"/>
    </source>
</evidence>
<keyword evidence="6" id="KW-0175">Coiled coil</keyword>
<feature type="domain" description="BART" evidence="11">
    <location>
        <begin position="99"/>
        <end position="213"/>
    </location>
</feature>
<feature type="region of interest" description="Disordered" evidence="10">
    <location>
        <begin position="307"/>
        <end position="343"/>
    </location>
</feature>
<dbReference type="InterPro" id="IPR023379">
    <property type="entry name" value="BART_dom"/>
</dbReference>
<dbReference type="Gene3D" id="1.20.1520.10">
    <property type="entry name" value="ADP-ribosylation factor-like 2-binding protein, domain"/>
    <property type="match status" value="1"/>
</dbReference>
<dbReference type="PANTHER" id="PTHR21532">
    <property type="entry name" value="PHOSPHODIESTERASE HL"/>
    <property type="match status" value="1"/>
</dbReference>
<feature type="compositionally biased region" description="Basic residues" evidence="10">
    <location>
        <begin position="43"/>
        <end position="52"/>
    </location>
</feature>
<proteinExistence type="inferred from homology"/>
<dbReference type="InterPro" id="IPR038888">
    <property type="entry name" value="CFAP36"/>
</dbReference>
<dbReference type="Pfam" id="PF11527">
    <property type="entry name" value="ARL2_Bind_BART"/>
    <property type="match status" value="1"/>
</dbReference>
<evidence type="ECO:0000313" key="12">
    <source>
        <dbReference type="EMBL" id="KAL3398878.1"/>
    </source>
</evidence>
<comment type="subcellular location">
    <subcellularLocation>
        <location evidence="1">Cell projection</location>
        <location evidence="1">Cilium</location>
    </subcellularLocation>
    <subcellularLocation>
        <location evidence="2">Cytoplasm</location>
    </subcellularLocation>
</comment>
<dbReference type="GO" id="GO:0005929">
    <property type="term" value="C:cilium"/>
    <property type="evidence" value="ECO:0007669"/>
    <property type="project" value="UniProtKB-SubCell"/>
</dbReference>
<dbReference type="Proteomes" id="UP001627154">
    <property type="component" value="Unassembled WGS sequence"/>
</dbReference>
<sequence length="512" mass="56705">MGQSAVRAPNNNTSQASAGSGGELEKASSTAGAAPDHDDAPPHRHQQRRRRCSRPEAEDYRHLPSCSHKPSPRVLFSQIMSESGKAESMMMSEPDDEIAWVFDSLIGFLHGPIWSAPLLTFIEDKSLIFEPETQDCQEYREVYQDYKNLVDLLLGCYMEDMEITPEQFERACTMNTSSRIGVQFQQSLFEQIWAANEFEIFKRMMIQKNLELQLQALRMIEQKYGLTPASLTNEETGKDDDMPIEELLRTDPTPTSNETEKEEMEDVVAPPPDLDIDKAEEAVRQEHERLAAEYRNESALLMEALKNTSDEPSSVESPLLEQETEFNGEQAQEESLESPDGDAPAATIAAASAAITAAIAPAAAAAASRIPTAEIINVKPAVSTLWSAINFLIIISFTTIRHSLRQKEDVLSKIDLQKRQQYLKAQRDKLVALKKQARSHKLESAADISSHAAGGSSSRMTRPSSARVVAEAAIDGNQAELLAQQQQNIIDASVLQVRKALAARLKAEVVQK</sequence>
<comment type="caution">
    <text evidence="12">The sequence shown here is derived from an EMBL/GenBank/DDBJ whole genome shotgun (WGS) entry which is preliminary data.</text>
</comment>
<evidence type="ECO:0000256" key="10">
    <source>
        <dbReference type="SAM" id="MobiDB-lite"/>
    </source>
</evidence>
<evidence type="ECO:0000256" key="4">
    <source>
        <dbReference type="ARBA" id="ARBA00021815"/>
    </source>
</evidence>
<evidence type="ECO:0000259" key="11">
    <source>
        <dbReference type="Pfam" id="PF11527"/>
    </source>
</evidence>
<feature type="compositionally biased region" description="Polar residues" evidence="10">
    <location>
        <begin position="307"/>
        <end position="316"/>
    </location>
</feature>
<reference evidence="12 13" key="1">
    <citation type="journal article" date="2024" name="bioRxiv">
        <title>A reference genome for Trichogramma kaykai: A tiny desert-dwelling parasitoid wasp with competing sex-ratio distorters.</title>
        <authorList>
            <person name="Culotta J."/>
            <person name="Lindsey A.R."/>
        </authorList>
    </citation>
    <scope>NUCLEOTIDE SEQUENCE [LARGE SCALE GENOMIC DNA]</scope>
    <source>
        <strain evidence="12 13">KSX58</strain>
    </source>
</reference>
<evidence type="ECO:0000313" key="13">
    <source>
        <dbReference type="Proteomes" id="UP001627154"/>
    </source>
</evidence>
<keyword evidence="7" id="KW-0969">Cilium</keyword>
<feature type="compositionally biased region" description="Basic and acidic residues" evidence="10">
    <location>
        <begin position="53"/>
        <end position="62"/>
    </location>
</feature>
<dbReference type="AlphaFoldDB" id="A0ABD2X1Z7"/>
<feature type="compositionally biased region" description="Acidic residues" evidence="10">
    <location>
        <begin position="322"/>
        <end position="340"/>
    </location>
</feature>
<dbReference type="GO" id="GO:0005737">
    <property type="term" value="C:cytoplasm"/>
    <property type="evidence" value="ECO:0007669"/>
    <property type="project" value="UniProtKB-SubCell"/>
</dbReference>
<evidence type="ECO:0000256" key="1">
    <source>
        <dbReference type="ARBA" id="ARBA00004138"/>
    </source>
</evidence>
<dbReference type="EMBL" id="JBJJXI010000059">
    <property type="protein sequence ID" value="KAL3398878.1"/>
    <property type="molecule type" value="Genomic_DNA"/>
</dbReference>
<dbReference type="InterPro" id="IPR042541">
    <property type="entry name" value="BART_sf"/>
</dbReference>
<evidence type="ECO:0000256" key="2">
    <source>
        <dbReference type="ARBA" id="ARBA00004496"/>
    </source>
</evidence>
<feature type="region of interest" description="Disordered" evidence="10">
    <location>
        <begin position="1"/>
        <end position="69"/>
    </location>
</feature>
<evidence type="ECO:0000256" key="9">
    <source>
        <dbReference type="ARBA" id="ARBA00031593"/>
    </source>
</evidence>
<keyword evidence="13" id="KW-1185">Reference proteome</keyword>
<comment type="similarity">
    <text evidence="3">Belongs to the CFAP36 family.</text>
</comment>